<evidence type="ECO:0000256" key="1">
    <source>
        <dbReference type="SAM" id="SignalP"/>
    </source>
</evidence>
<dbReference type="InterPro" id="IPR046588">
    <property type="entry name" value="DUF6646"/>
</dbReference>
<dbReference type="AlphaFoldDB" id="A0A1S7DSQ1"/>
<evidence type="ECO:0000313" key="3">
    <source>
        <dbReference type="Proteomes" id="UP000189883"/>
    </source>
</evidence>
<sequence length="142" mass="15270">MKKTLLIFTMTLLSQFSFAQAWNGTGDQKIQIGLSAWGYGSGLSGTYDYGITDAISLGGGAHFYFNNKKENGFFLFGRANYHLQDALNLPDQLDIYPGLDIGVLGNGFGLGAHIGARYFFTKKLGVFAEIGNNGGLGVSINL</sequence>
<dbReference type="EMBL" id="CP011859">
    <property type="protein sequence ID" value="AQY22081.1"/>
    <property type="molecule type" value="Genomic_DNA"/>
</dbReference>
<feature type="chain" id="PRO_5012368171" description="Outer membrane protein beta-barrel domain-containing protein" evidence="1">
    <location>
        <begin position="22"/>
        <end position="142"/>
    </location>
</feature>
<reference evidence="2 3" key="1">
    <citation type="submission" date="2015-06" db="EMBL/GenBank/DDBJ databases">
        <title>R. anatipestifer strain HXb2 is the most virulent strain so far, and the genome sequence would help us uncover the pathogenesis.</title>
        <authorList>
            <person name="Hu Q."/>
            <person name="Qi J."/>
            <person name="Bo H."/>
            <person name="Liu G."/>
            <person name="Tao M."/>
            <person name="Ding Y."/>
            <person name="Xue Y."/>
        </authorList>
    </citation>
    <scope>NUCLEOTIDE SEQUENCE [LARGE SCALE GENOMIC DNA]</scope>
    <source>
        <strain evidence="2 3">HXb2</strain>
    </source>
</reference>
<evidence type="ECO:0000313" key="2">
    <source>
        <dbReference type="EMBL" id="AQY22081.1"/>
    </source>
</evidence>
<dbReference type="RefSeq" id="WP_079207322.1">
    <property type="nucleotide sequence ID" value="NZ_CP011859.1"/>
</dbReference>
<feature type="signal peptide" evidence="1">
    <location>
        <begin position="1"/>
        <end position="21"/>
    </location>
</feature>
<accession>A0A1S7DSQ1</accession>
<keyword evidence="1" id="KW-0732">Signal</keyword>
<proteinExistence type="predicted"/>
<protein>
    <recommendedName>
        <fullName evidence="4">Outer membrane protein beta-barrel domain-containing protein</fullName>
    </recommendedName>
</protein>
<dbReference type="Proteomes" id="UP000189883">
    <property type="component" value="Chromosome"/>
</dbReference>
<dbReference type="Pfam" id="PF20351">
    <property type="entry name" value="DUF6646"/>
    <property type="match status" value="1"/>
</dbReference>
<gene>
    <name evidence="2" type="ORF">AB406_1132</name>
</gene>
<name>A0A1S7DSQ1_RIEAN</name>
<evidence type="ECO:0008006" key="4">
    <source>
        <dbReference type="Google" id="ProtNLM"/>
    </source>
</evidence>
<organism evidence="2 3">
    <name type="scientific">Riemerella anatipestifer</name>
    <name type="common">Moraxella anatipestifer</name>
    <dbReference type="NCBI Taxonomy" id="34085"/>
    <lineage>
        <taxon>Bacteria</taxon>
        <taxon>Pseudomonadati</taxon>
        <taxon>Bacteroidota</taxon>
        <taxon>Flavobacteriia</taxon>
        <taxon>Flavobacteriales</taxon>
        <taxon>Weeksellaceae</taxon>
        <taxon>Riemerella</taxon>
    </lineage>
</organism>